<comment type="similarity">
    <text evidence="1">Belongs to the herpesviridae UL79 family.</text>
</comment>
<dbReference type="GeneID" id="80541561"/>
<proteinExistence type="inferred from homology"/>
<evidence type="ECO:0000313" key="3">
    <source>
        <dbReference type="Proteomes" id="UP001162024"/>
    </source>
</evidence>
<gene>
    <name evidence="2" type="primary">U52</name>
</gene>
<name>A0A866VSV9_9BETA</name>
<reference evidence="2" key="6">
    <citation type="journal article" date="2016" name="MSphere">
        <title>Comparison of the Gene Coding Contents and Other Unusual Features of the GC-Rich and AT-Rich Branch Probosciviruses.</title>
        <authorList>
            <person name="Ling P.D."/>
            <person name="Long S.Y."/>
            <person name="Zong J.C."/>
            <person name="Heaggans S.Y."/>
            <person name="Qin X."/>
            <person name="Hayward G.S."/>
        </authorList>
    </citation>
    <scope>NUCLEOTIDE SEQUENCE</scope>
    <source>
        <strain evidence="2">Nyah NAP97</strain>
    </source>
</reference>
<accession>A0A866VSV9</accession>
<dbReference type="Proteomes" id="UP001162024">
    <property type="component" value="Segment"/>
</dbReference>
<dbReference type="KEGG" id="vg:80541561"/>
<dbReference type="InterPro" id="IPR004290">
    <property type="entry name" value="Herpes_UL79"/>
</dbReference>
<dbReference type="RefSeq" id="YP_010802778.1">
    <property type="nucleotide sequence ID" value="NC_077039.1"/>
</dbReference>
<sequence length="257" mass="30520">MSRAGAHLSVNDDSKHLIMQITEKLFKTQSLGSLKFEELKIVHMGCQIAFMRGILTLLVRECHWNAGNDDIRILNRNVPATFWVDIHEILRRFVKCDEAWIFSDVYAENTFKFMRKHNVCVRVYENYMLSKLGLYVPLPDFLHFDANLLFYLGTVSQHRLYKTFSIFQRYWGVTEFEPIIRIIVRKTWFFFLIMWSQLRVDPNTFCEQDPKHEIGVLSFLQSDYMTFTGLVETPIKLDRNAFEELFREIDINVLIPE</sequence>
<reference evidence="2" key="4">
    <citation type="journal article" date="2016" name="ILAR J">
        <title>Review of Elephant Endotheliotropic Herpesviruses and Acute Hemorrhagic Disease.</title>
        <authorList>
            <person name="Long S.Y."/>
            <person name="Latimer E.M."/>
            <person name="Hayward G.S."/>
        </authorList>
    </citation>
    <scope>NUCLEOTIDE SEQUENCE</scope>
    <source>
        <strain evidence="2">Nyah NAP97</strain>
    </source>
</reference>
<organism evidence="2 3">
    <name type="scientific">Elephant endotheliotropic herpesvirus 3A</name>
    <dbReference type="NCBI Taxonomy" id="1329409"/>
    <lineage>
        <taxon>Viruses</taxon>
        <taxon>Duplodnaviria</taxon>
        <taxon>Heunggongvirae</taxon>
        <taxon>Peploviricota</taxon>
        <taxon>Herviviricetes</taxon>
        <taxon>Herpesvirales</taxon>
        <taxon>Orthoherpesviridae</taxon>
        <taxon>Betaherpesvirinae</taxon>
        <taxon>Proboscivirus</taxon>
        <taxon>Elephant endotheliotropic herpesvirus 3</taxon>
    </lineage>
</organism>
<evidence type="ECO:0000313" key="2">
    <source>
        <dbReference type="EMBL" id="QOE74444.1"/>
    </source>
</evidence>
<reference evidence="2" key="7">
    <citation type="submission" date="2019-08" db="EMBL/GenBank/DDBJ databases">
        <title>Complete Genome Assembly and Annotation of EEHV3A the First Example of a GC-Branch African Elephant Endotheliotrophic Herpesvirus Associated with Lethal Hemorrhagic Disease.</title>
        <authorList>
            <person name="Tan J."/>
            <person name="Ling P.D."/>
            <person name="Worley K."/>
            <person name="Proudfoot J."/>
            <person name="Bowman M."/>
            <person name="Qin X."/>
            <person name="Latimer E.M."/>
            <person name="Holder K."/>
            <person name="Fayette M."/>
            <person name="Nodolf S."/>
            <person name="Heaggans S.Y."/>
            <person name="Zong J.-C."/>
            <person name="Pearson V.R."/>
            <person name="Hayward G.S."/>
        </authorList>
    </citation>
    <scope>NUCLEOTIDE SEQUENCE</scope>
    <source>
        <strain evidence="2">Nyah NAP97</strain>
    </source>
</reference>
<dbReference type="EMBL" id="MN373268">
    <property type="protein sequence ID" value="QOE74444.1"/>
    <property type="molecule type" value="Genomic_DNA"/>
</dbReference>
<reference evidence="2" key="5">
    <citation type="journal article" date="2016" name="MSphere">
        <title>Complete Genome Sequence of Elephant Endotheliotropic Herpesvirus 4, the First Example of a GC-Rich Branch Proboscivirus.</title>
        <authorList>
            <person name="Ling P.D."/>
            <person name="Long S.Y."/>
            <person name="Fuery A."/>
            <person name="Peng R.S."/>
            <person name="Heaggans S.Y."/>
            <person name="Qin X."/>
            <person name="Worley K.C."/>
            <person name="Dugan S."/>
            <person name="Hayward G.S."/>
        </authorList>
    </citation>
    <scope>NUCLEOTIDE SEQUENCE</scope>
    <source>
        <strain evidence="2">Nyah NAP97</strain>
    </source>
</reference>
<reference evidence="2" key="3">
    <citation type="journal article" date="2014" name="J. Virol.">
        <title>Comparative genome analysis of four elephant endotheliotropic herpesviruses, EEHV3, EEHV4, EEHV5, and EEHV6, from cases of hemorrhagic disease or viremia.</title>
        <authorList>
            <person name="Zong JC"/>
            <person name="Latimer EM"/>
            <person name="Long SY"/>
            <person name="Richman LK"/>
            <person name="Heaggans SY"/>
            <person name="Hayward GS."/>
        </authorList>
    </citation>
    <scope>NUCLEOTIDE SEQUENCE</scope>
    <source>
        <strain evidence="2">Nyah NAP97</strain>
    </source>
</reference>
<reference evidence="2" key="2">
    <citation type="journal article" date="2013" name="Genome Announc.">
        <title>Complete Genome Sequence of Elephant Endotheliotropic Herpesvirus 1A.</title>
        <authorList>
            <person name="Ling P.D."/>
            <person name="Reid J.G."/>
            <person name="Qin X."/>
            <person name="Muzny D.M."/>
            <person name="Gibbs R."/>
            <person name="Petrosino J."/>
            <person name="Peng R."/>
            <person name="Zong J.C."/>
            <person name="Heaggans S.Y."/>
            <person name="Hayward G.S."/>
        </authorList>
    </citation>
    <scope>NUCLEOTIDE SEQUENCE</scope>
    <source>
        <strain evidence="2">Nyah NAP97</strain>
    </source>
</reference>
<keyword evidence="3" id="KW-1185">Reference proteome</keyword>
<reference evidence="2" key="1">
    <citation type="journal article" date="2009" name="Vet. Pathol.">
        <title>Clinico-pathologic features of fatal disease attributed to new variants of endotheliotropic herpesviruses in two Asian elephants (Elephas maximus).</title>
        <authorList>
            <person name="Garner M.M."/>
            <person name="Helmick K."/>
            <person name="Ochsenreiter J."/>
            <person name="Richman L.K."/>
            <person name="Latimer E."/>
            <person name="Wise A.G."/>
            <person name="Maes R.K."/>
            <person name="Kiupel M."/>
            <person name="Nordhausen R.W."/>
            <person name="Zong J.C."/>
            <person name="Hayward G.S."/>
        </authorList>
    </citation>
    <scope>NUCLEOTIDE SEQUENCE</scope>
    <source>
        <strain evidence="2">Nyah NAP97</strain>
    </source>
</reference>
<dbReference type="Pfam" id="PF03049">
    <property type="entry name" value="Herpes_UL79"/>
    <property type="match status" value="1"/>
</dbReference>
<evidence type="ECO:0000256" key="1">
    <source>
        <dbReference type="ARBA" id="ARBA00005714"/>
    </source>
</evidence>
<protein>
    <submittedName>
        <fullName evidence="2">Protein U52</fullName>
    </submittedName>
</protein>